<keyword evidence="1" id="KW-0812">Transmembrane</keyword>
<reference evidence="3" key="2">
    <citation type="submission" date="2020-05" db="EMBL/GenBank/DDBJ databases">
        <authorList>
            <person name="Kim H.-S."/>
            <person name="Proctor R.H."/>
            <person name="Brown D.W."/>
        </authorList>
    </citation>
    <scope>NUCLEOTIDE SEQUENCE</scope>
    <source>
        <strain evidence="3">NRRL 20472</strain>
    </source>
</reference>
<name>A0A8H4UAY2_9HYPO</name>
<feature type="signal peptide" evidence="2">
    <location>
        <begin position="1"/>
        <end position="20"/>
    </location>
</feature>
<organism evidence="3 4">
    <name type="scientific">Fusarium sarcochroum</name>
    <dbReference type="NCBI Taxonomy" id="1208366"/>
    <lineage>
        <taxon>Eukaryota</taxon>
        <taxon>Fungi</taxon>
        <taxon>Dikarya</taxon>
        <taxon>Ascomycota</taxon>
        <taxon>Pezizomycotina</taxon>
        <taxon>Sordariomycetes</taxon>
        <taxon>Hypocreomycetidae</taxon>
        <taxon>Hypocreales</taxon>
        <taxon>Nectriaceae</taxon>
        <taxon>Fusarium</taxon>
        <taxon>Fusarium lateritium species complex</taxon>
    </lineage>
</organism>
<feature type="transmembrane region" description="Helical" evidence="1">
    <location>
        <begin position="217"/>
        <end position="241"/>
    </location>
</feature>
<keyword evidence="1" id="KW-1133">Transmembrane helix</keyword>
<feature type="chain" id="PRO_5034150483" evidence="2">
    <location>
        <begin position="21"/>
        <end position="243"/>
    </location>
</feature>
<keyword evidence="4" id="KW-1185">Reference proteome</keyword>
<evidence type="ECO:0000313" key="4">
    <source>
        <dbReference type="Proteomes" id="UP000622797"/>
    </source>
</evidence>
<protein>
    <submittedName>
        <fullName evidence="3">Uncharacterized protein</fullName>
    </submittedName>
</protein>
<dbReference type="OrthoDB" id="5050740at2759"/>
<keyword evidence="2" id="KW-0732">Signal</keyword>
<reference evidence="3" key="1">
    <citation type="journal article" date="2020" name="BMC Genomics">
        <title>Correction to: Identification and distribution of gene clusters required for synthesis of sphingolipid metabolism inhibitors in diverse species of the filamentous fungus Fusarium.</title>
        <authorList>
            <person name="Kim H.S."/>
            <person name="Lohmar J.M."/>
            <person name="Busman M."/>
            <person name="Brown D.W."/>
            <person name="Naumann T.A."/>
            <person name="Divon H.H."/>
            <person name="Lysoe E."/>
            <person name="Uhlig S."/>
            <person name="Proctor R.H."/>
        </authorList>
    </citation>
    <scope>NUCLEOTIDE SEQUENCE</scope>
    <source>
        <strain evidence="3">NRRL 20472</strain>
    </source>
</reference>
<comment type="caution">
    <text evidence="3">The sequence shown here is derived from an EMBL/GenBank/DDBJ whole genome shotgun (WGS) entry which is preliminary data.</text>
</comment>
<dbReference type="AlphaFoldDB" id="A0A8H4UAY2"/>
<keyword evidence="1" id="KW-0472">Membrane</keyword>
<evidence type="ECO:0000256" key="1">
    <source>
        <dbReference type="SAM" id="Phobius"/>
    </source>
</evidence>
<dbReference type="Proteomes" id="UP000622797">
    <property type="component" value="Unassembled WGS sequence"/>
</dbReference>
<sequence length="243" mass="26770">MMFKYFVAFALTAPILTTEASMPGLFSRDGTSALCKARLAKRDVYHGDENGNTKVTVSKHRINWGTTPPWDALDHWHKKCEDDETCPLKIDVPTQIVSGDDIHDATITMRLTQDLRQSKKMTKRLIEAAKAISAGHGNKHTYHVKKKKYHPNKTGCCPTVNCCICDVGDPETADQYIQTNVISIIFRDQDHDVHGQMEIRTSVSLNIDGDDEMCENLAIIGSAVAGAVSGIAGGFFTLLSLTC</sequence>
<evidence type="ECO:0000256" key="2">
    <source>
        <dbReference type="SAM" id="SignalP"/>
    </source>
</evidence>
<dbReference type="EMBL" id="JABEXW010000049">
    <property type="protein sequence ID" value="KAF4972702.1"/>
    <property type="molecule type" value="Genomic_DNA"/>
</dbReference>
<accession>A0A8H4UAY2</accession>
<evidence type="ECO:0000313" key="3">
    <source>
        <dbReference type="EMBL" id="KAF4972702.1"/>
    </source>
</evidence>
<proteinExistence type="predicted"/>
<gene>
    <name evidence="3" type="ORF">FSARC_767</name>
</gene>